<gene>
    <name evidence="2" type="ORF">KC01_LOCUS34404</name>
</gene>
<organism evidence="2 3">
    <name type="scientific">Knipowitschia caucasica</name>
    <name type="common">Caucasian dwarf goby</name>
    <name type="synonym">Pomatoschistus caucasicus</name>
    <dbReference type="NCBI Taxonomy" id="637954"/>
    <lineage>
        <taxon>Eukaryota</taxon>
        <taxon>Metazoa</taxon>
        <taxon>Chordata</taxon>
        <taxon>Craniata</taxon>
        <taxon>Vertebrata</taxon>
        <taxon>Euteleostomi</taxon>
        <taxon>Actinopterygii</taxon>
        <taxon>Neopterygii</taxon>
        <taxon>Teleostei</taxon>
        <taxon>Neoteleostei</taxon>
        <taxon>Acanthomorphata</taxon>
        <taxon>Gobiaria</taxon>
        <taxon>Gobiiformes</taxon>
        <taxon>Gobioidei</taxon>
        <taxon>Gobiidae</taxon>
        <taxon>Gobiinae</taxon>
        <taxon>Knipowitschia</taxon>
    </lineage>
</organism>
<protein>
    <recommendedName>
        <fullName evidence="1">DUF6589 domain-containing protein</fullName>
    </recommendedName>
</protein>
<dbReference type="AlphaFoldDB" id="A0AAV2M223"/>
<name>A0AAV2M223_KNICA</name>
<keyword evidence="3" id="KW-1185">Reference proteome</keyword>
<evidence type="ECO:0000259" key="1">
    <source>
        <dbReference type="Pfam" id="PF20231"/>
    </source>
</evidence>
<proteinExistence type="predicted"/>
<reference evidence="2 3" key="1">
    <citation type="submission" date="2024-04" db="EMBL/GenBank/DDBJ databases">
        <authorList>
            <person name="Waldvogel A.-M."/>
            <person name="Schoenle A."/>
        </authorList>
    </citation>
    <scope>NUCLEOTIDE SEQUENCE [LARGE SCALE GENOMIC DNA]</scope>
</reference>
<dbReference type="Proteomes" id="UP001497482">
    <property type="component" value="Chromosome 5"/>
</dbReference>
<dbReference type="EMBL" id="OZ035827">
    <property type="protein sequence ID" value="CAL1607354.1"/>
    <property type="molecule type" value="Genomic_DNA"/>
</dbReference>
<evidence type="ECO:0000313" key="2">
    <source>
        <dbReference type="EMBL" id="CAL1607354.1"/>
    </source>
</evidence>
<dbReference type="InterPro" id="IPR046496">
    <property type="entry name" value="DUF6589"/>
</dbReference>
<feature type="domain" description="DUF6589" evidence="1">
    <location>
        <begin position="153"/>
        <end position="314"/>
    </location>
</feature>
<accession>A0AAV2M223</accession>
<dbReference type="Pfam" id="PF20231">
    <property type="entry name" value="DUF6589"/>
    <property type="match status" value="1"/>
</dbReference>
<sequence>MYPMKSMKQDLEFFFTHRTVPNILEDLSLSNTATCTATETTATTSTATSKDVDALDIFTFSGLSNEDLADLGVAPLSPTAYPTSPTPPTYSIIFDNLDFYMQTHHQSISHTNKSIHWINHMCVIDRVNSLQMNEHKPANTLSSYDIGQSLPGPDTQDSLRIEYIVLGSRILTHYLEAFKTLSSVVVHHIPHKFSEEMARPSTDYPLGLLLKDETQTADLVDVLQHFQREYVPRCPNGLHKILVGGDRLTEGNCRNAQLMFAEGVSEEERLEGLVFKFEDWHAIRNLFEIYHHIFFKEASAKDHSTLLANMNLLRSVTLR</sequence>
<evidence type="ECO:0000313" key="3">
    <source>
        <dbReference type="Proteomes" id="UP001497482"/>
    </source>
</evidence>